<sequence>MWKLSAVPMKPPGDLESRPHGPGCLALHCGLFAEPLPSGPGAYDQSLEVLLTQYAASESESHVPGAVSE</sequence>
<protein>
    <submittedName>
        <fullName evidence="2">Uncharacterized protein</fullName>
    </submittedName>
</protein>
<evidence type="ECO:0000313" key="2">
    <source>
        <dbReference type="EMBL" id="GJT83038.1"/>
    </source>
</evidence>
<comment type="caution">
    <text evidence="2">The sequence shown here is derived from an EMBL/GenBank/DDBJ whole genome shotgun (WGS) entry which is preliminary data.</text>
</comment>
<evidence type="ECO:0000313" key="3">
    <source>
        <dbReference type="Proteomes" id="UP001151760"/>
    </source>
</evidence>
<accession>A0ABQ5H583</accession>
<gene>
    <name evidence="2" type="ORF">Tco_1057380</name>
</gene>
<proteinExistence type="predicted"/>
<keyword evidence="3" id="KW-1185">Reference proteome</keyword>
<dbReference type="Proteomes" id="UP001151760">
    <property type="component" value="Unassembled WGS sequence"/>
</dbReference>
<evidence type="ECO:0000256" key="1">
    <source>
        <dbReference type="SAM" id="MobiDB-lite"/>
    </source>
</evidence>
<name>A0ABQ5H583_9ASTR</name>
<dbReference type="EMBL" id="BQNB010019225">
    <property type="protein sequence ID" value="GJT83038.1"/>
    <property type="molecule type" value="Genomic_DNA"/>
</dbReference>
<reference evidence="2" key="2">
    <citation type="submission" date="2022-01" db="EMBL/GenBank/DDBJ databases">
        <authorList>
            <person name="Yamashiro T."/>
            <person name="Shiraishi A."/>
            <person name="Satake H."/>
            <person name="Nakayama K."/>
        </authorList>
    </citation>
    <scope>NUCLEOTIDE SEQUENCE</scope>
</reference>
<organism evidence="2 3">
    <name type="scientific">Tanacetum coccineum</name>
    <dbReference type="NCBI Taxonomy" id="301880"/>
    <lineage>
        <taxon>Eukaryota</taxon>
        <taxon>Viridiplantae</taxon>
        <taxon>Streptophyta</taxon>
        <taxon>Embryophyta</taxon>
        <taxon>Tracheophyta</taxon>
        <taxon>Spermatophyta</taxon>
        <taxon>Magnoliopsida</taxon>
        <taxon>eudicotyledons</taxon>
        <taxon>Gunneridae</taxon>
        <taxon>Pentapetalae</taxon>
        <taxon>asterids</taxon>
        <taxon>campanulids</taxon>
        <taxon>Asterales</taxon>
        <taxon>Asteraceae</taxon>
        <taxon>Asteroideae</taxon>
        <taxon>Anthemideae</taxon>
        <taxon>Anthemidinae</taxon>
        <taxon>Tanacetum</taxon>
    </lineage>
</organism>
<reference evidence="2" key="1">
    <citation type="journal article" date="2022" name="Int. J. Mol. Sci.">
        <title>Draft Genome of Tanacetum Coccineum: Genomic Comparison of Closely Related Tanacetum-Family Plants.</title>
        <authorList>
            <person name="Yamashiro T."/>
            <person name="Shiraishi A."/>
            <person name="Nakayama K."/>
            <person name="Satake H."/>
        </authorList>
    </citation>
    <scope>NUCLEOTIDE SEQUENCE</scope>
</reference>
<feature type="region of interest" description="Disordered" evidence="1">
    <location>
        <begin position="1"/>
        <end position="20"/>
    </location>
</feature>